<dbReference type="RefSeq" id="WP_253762620.1">
    <property type="nucleotide sequence ID" value="NZ_JAMZDZ010000001.1"/>
</dbReference>
<evidence type="ECO:0000313" key="2">
    <source>
        <dbReference type="Proteomes" id="UP001595816"/>
    </source>
</evidence>
<keyword evidence="2" id="KW-1185">Reference proteome</keyword>
<reference evidence="2" key="1">
    <citation type="journal article" date="2019" name="Int. J. Syst. Evol. Microbiol.">
        <title>The Global Catalogue of Microorganisms (GCM) 10K type strain sequencing project: providing services to taxonomists for standard genome sequencing and annotation.</title>
        <authorList>
            <consortium name="The Broad Institute Genomics Platform"/>
            <consortium name="The Broad Institute Genome Sequencing Center for Infectious Disease"/>
            <person name="Wu L."/>
            <person name="Ma J."/>
        </authorList>
    </citation>
    <scope>NUCLEOTIDE SEQUENCE [LARGE SCALE GENOMIC DNA]</scope>
    <source>
        <strain evidence="2">CGMCC 4.7289</strain>
    </source>
</reference>
<gene>
    <name evidence="1" type="ORF">ACFOZ4_35930</name>
</gene>
<organism evidence="1 2">
    <name type="scientific">Hamadaea flava</name>
    <dbReference type="NCBI Taxonomy" id="1742688"/>
    <lineage>
        <taxon>Bacteria</taxon>
        <taxon>Bacillati</taxon>
        <taxon>Actinomycetota</taxon>
        <taxon>Actinomycetes</taxon>
        <taxon>Micromonosporales</taxon>
        <taxon>Micromonosporaceae</taxon>
        <taxon>Hamadaea</taxon>
    </lineage>
</organism>
<name>A0ABV8M087_9ACTN</name>
<dbReference type="EMBL" id="JBHSAY010000028">
    <property type="protein sequence ID" value="MFC4136026.1"/>
    <property type="molecule type" value="Genomic_DNA"/>
</dbReference>
<comment type="caution">
    <text evidence="1">The sequence shown here is derived from an EMBL/GenBank/DDBJ whole genome shotgun (WGS) entry which is preliminary data.</text>
</comment>
<evidence type="ECO:0000313" key="1">
    <source>
        <dbReference type="EMBL" id="MFC4136026.1"/>
    </source>
</evidence>
<proteinExistence type="predicted"/>
<dbReference type="Proteomes" id="UP001595816">
    <property type="component" value="Unassembled WGS sequence"/>
</dbReference>
<protein>
    <submittedName>
        <fullName evidence="1">Uncharacterized protein</fullName>
    </submittedName>
</protein>
<sequence>MEWGLPSSSWLSWRSGAADLPSAAPTESEAELVEVLAQALADSTVCGRCGACLGRRVRLLPGSPSGVTPDAWRLLIVARCRGWRRHPYIAEVVAGRWDLRFGPFC</sequence>
<accession>A0ABV8M087</accession>